<evidence type="ECO:0000313" key="5">
    <source>
        <dbReference type="EMBL" id="TRX21584.1"/>
    </source>
</evidence>
<evidence type="ECO:0000256" key="2">
    <source>
        <dbReference type="ARBA" id="ARBA00008558"/>
    </source>
</evidence>
<comment type="catalytic activity">
    <reaction evidence="1 4">
        <text>D-cellobiose = beta-D-glucosyl-(1-&gt;4)-D-mannopyranose</text>
        <dbReference type="Rhea" id="RHEA:23384"/>
        <dbReference type="ChEBI" id="CHEBI:17057"/>
        <dbReference type="ChEBI" id="CHEBI:47931"/>
        <dbReference type="EC" id="5.1.3.11"/>
    </reaction>
</comment>
<sequence>MSTQTIHLKTELTTELDNILEYWSKNTIDQKNGGFIGQIDCNEYKNFEAEKGSVLNARILWSFSAAYSITKNEAHKKIAKDAFEFILTYFYDIEFGGIFWSINPDKTPKDTKNQIYALAFVIYGLTEYYEISNDERALRFSVILYNRIQKHSYDPIKKGYFEAFTRDWQPIEDLRLSDKDANEKKTMNTHLHIVEGYANLYKVWKNENLKNDIIELLEVIETHFINKETGHLRLFFNENWIEKPDVTSYGHDIEAAWLLLQCAEITKNEALIERYKKYAILLTDATFEGIDPNDGGLWYELEPKENKLIAEKHWWPQSELMIGFYNAYQLSNDKKYLDVVLKNWEFVKDYILDNKNGEWIWGINKDYSKIEKDKTGFWKCPYHNTRVCIELIHRIKPLFN</sequence>
<dbReference type="InterPro" id="IPR010819">
    <property type="entry name" value="AGE/CE"/>
</dbReference>
<gene>
    <name evidence="5" type="ORF">FNW17_06775</name>
</gene>
<dbReference type="EC" id="5.1.3.11" evidence="4"/>
<comment type="similarity">
    <text evidence="4">Belongs to the cellobiose 2-epimerase family.</text>
</comment>
<dbReference type="GO" id="GO:0005975">
    <property type="term" value="P:carbohydrate metabolic process"/>
    <property type="evidence" value="ECO:0007669"/>
    <property type="project" value="InterPro"/>
</dbReference>
<accession>A0A553CMC1</accession>
<protein>
    <recommendedName>
        <fullName evidence="4">Cellobiose 2-epimerase</fullName>
        <shortName evidence="4">CE</shortName>
        <ecNumber evidence="4">5.1.3.11</ecNumber>
    </recommendedName>
</protein>
<evidence type="ECO:0000256" key="4">
    <source>
        <dbReference type="HAMAP-Rule" id="MF_00929"/>
    </source>
</evidence>
<dbReference type="PANTHER" id="PTHR15108">
    <property type="entry name" value="N-ACYLGLUCOSAMINE-2-EPIMERASE"/>
    <property type="match status" value="1"/>
</dbReference>
<dbReference type="Pfam" id="PF07221">
    <property type="entry name" value="GlcNAc_2-epim"/>
    <property type="match status" value="1"/>
</dbReference>
<comment type="function">
    <text evidence="4">Catalyzes the reversible epimerization of cellobiose to 4-O-beta-D-glucopyranosyl-D-mannose (Glc-Man).</text>
</comment>
<dbReference type="OrthoDB" id="618431at2"/>
<reference evidence="5 6" key="1">
    <citation type="submission" date="2019-07" db="EMBL/GenBank/DDBJ databases">
        <title>Novel species of Flavobacterium.</title>
        <authorList>
            <person name="Liu Q."/>
            <person name="Xin Y.-H."/>
        </authorList>
    </citation>
    <scope>NUCLEOTIDE SEQUENCE [LARGE SCALE GENOMIC DNA]</scope>
    <source>
        <strain evidence="5 6">LB3P56</strain>
    </source>
</reference>
<dbReference type="SUPFAM" id="SSF48208">
    <property type="entry name" value="Six-hairpin glycosidases"/>
    <property type="match status" value="1"/>
</dbReference>
<dbReference type="InterPro" id="IPR028584">
    <property type="entry name" value="Cellobiose_2_epim"/>
</dbReference>
<dbReference type="Gene3D" id="1.50.10.10">
    <property type="match status" value="1"/>
</dbReference>
<comment type="caution">
    <text evidence="5">The sequence shown here is derived from an EMBL/GenBank/DDBJ whole genome shotgun (WGS) entry which is preliminary data.</text>
</comment>
<dbReference type="HAMAP" id="MF_00929">
    <property type="entry name" value="Cellobiose_2_epim"/>
    <property type="match status" value="1"/>
</dbReference>
<name>A0A553CMC1_9FLAO</name>
<comment type="similarity">
    <text evidence="2">Belongs to the N-acylglucosamine 2-epimerase family.</text>
</comment>
<dbReference type="Proteomes" id="UP000318585">
    <property type="component" value="Unassembled WGS sequence"/>
</dbReference>
<dbReference type="InterPro" id="IPR012341">
    <property type="entry name" value="6hp_glycosidase-like_sf"/>
</dbReference>
<dbReference type="InterPro" id="IPR008928">
    <property type="entry name" value="6-hairpin_glycosidase_sf"/>
</dbReference>
<evidence type="ECO:0000256" key="1">
    <source>
        <dbReference type="ARBA" id="ARBA00001470"/>
    </source>
</evidence>
<keyword evidence="3 4" id="KW-0413">Isomerase</keyword>
<evidence type="ECO:0000313" key="6">
    <source>
        <dbReference type="Proteomes" id="UP000318585"/>
    </source>
</evidence>
<organism evidence="5 6">
    <name type="scientific">Flavobacterium franklandianum</name>
    <dbReference type="NCBI Taxonomy" id="2594430"/>
    <lineage>
        <taxon>Bacteria</taxon>
        <taxon>Pseudomonadati</taxon>
        <taxon>Bacteroidota</taxon>
        <taxon>Flavobacteriia</taxon>
        <taxon>Flavobacteriales</taxon>
        <taxon>Flavobacteriaceae</taxon>
        <taxon>Flavobacterium</taxon>
    </lineage>
</organism>
<dbReference type="EMBL" id="VJZR01000004">
    <property type="protein sequence ID" value="TRX21584.1"/>
    <property type="molecule type" value="Genomic_DNA"/>
</dbReference>
<dbReference type="RefSeq" id="WP_143390897.1">
    <property type="nucleotide sequence ID" value="NZ_VJZQ01000015.1"/>
</dbReference>
<dbReference type="AlphaFoldDB" id="A0A553CMC1"/>
<keyword evidence="6" id="KW-1185">Reference proteome</keyword>
<dbReference type="GO" id="GO:0047736">
    <property type="term" value="F:cellobiose epimerase activity"/>
    <property type="evidence" value="ECO:0007669"/>
    <property type="project" value="UniProtKB-UniRule"/>
</dbReference>
<proteinExistence type="inferred from homology"/>
<evidence type="ECO:0000256" key="3">
    <source>
        <dbReference type="ARBA" id="ARBA00023235"/>
    </source>
</evidence>